<dbReference type="InterPro" id="IPR029068">
    <property type="entry name" value="Glyas_Bleomycin-R_OHBP_Dase"/>
</dbReference>
<dbReference type="EMBL" id="JAABLM010000012">
    <property type="protein sequence ID" value="NBL65587.1"/>
    <property type="molecule type" value="Genomic_DNA"/>
</dbReference>
<sequence>MKFKNVAPQFRVSDIVEAIEFYQIKLGFDCIYKKNGFARMSIDDVELYLEEIDNNKDVASCRFQVSDIQSLYDAYLITGAIDQSIAIGIQPWGQRDFRLIDACGNTITFFEEIV</sequence>
<dbReference type="SUPFAM" id="SSF54593">
    <property type="entry name" value="Glyoxalase/Bleomycin resistance protein/Dihydroxybiphenyl dioxygenase"/>
    <property type="match status" value="1"/>
</dbReference>
<organism evidence="2 3">
    <name type="scientific">Flavobacterium ichthyis</name>
    <dbReference type="NCBI Taxonomy" id="2698827"/>
    <lineage>
        <taxon>Bacteria</taxon>
        <taxon>Pseudomonadati</taxon>
        <taxon>Bacteroidota</taxon>
        <taxon>Flavobacteriia</taxon>
        <taxon>Flavobacteriales</taxon>
        <taxon>Flavobacteriaceae</taxon>
        <taxon>Flavobacterium</taxon>
    </lineage>
</organism>
<accession>A0ABW9ZAL3</accession>
<keyword evidence="3" id="KW-1185">Reference proteome</keyword>
<proteinExistence type="predicted"/>
<comment type="caution">
    <text evidence="2">The sequence shown here is derived from an EMBL/GenBank/DDBJ whole genome shotgun (WGS) entry which is preliminary data.</text>
</comment>
<dbReference type="PROSITE" id="PS51819">
    <property type="entry name" value="VOC"/>
    <property type="match status" value="1"/>
</dbReference>
<name>A0ABW9ZAL3_9FLAO</name>
<protein>
    <recommendedName>
        <fullName evidence="1">VOC domain-containing protein</fullName>
    </recommendedName>
</protein>
<evidence type="ECO:0000259" key="1">
    <source>
        <dbReference type="PROSITE" id="PS51819"/>
    </source>
</evidence>
<evidence type="ECO:0000313" key="3">
    <source>
        <dbReference type="Proteomes" id="UP000798602"/>
    </source>
</evidence>
<dbReference type="RefSeq" id="WP_166537414.1">
    <property type="nucleotide sequence ID" value="NZ_JAABLM010000012.1"/>
</dbReference>
<evidence type="ECO:0000313" key="2">
    <source>
        <dbReference type="EMBL" id="NBL65587.1"/>
    </source>
</evidence>
<dbReference type="Proteomes" id="UP000798602">
    <property type="component" value="Unassembled WGS sequence"/>
</dbReference>
<gene>
    <name evidence="2" type="ORF">GV828_10275</name>
</gene>
<reference evidence="3" key="1">
    <citation type="submission" date="2020-01" db="EMBL/GenBank/DDBJ databases">
        <title>Sphingomonas sp. strain CSW-10.</title>
        <authorList>
            <person name="Chen W.-M."/>
        </authorList>
    </citation>
    <scope>NUCLEOTIDE SEQUENCE [LARGE SCALE GENOMIC DNA]</scope>
    <source>
        <strain evidence="3">NST-5</strain>
    </source>
</reference>
<dbReference type="Gene3D" id="3.10.180.10">
    <property type="entry name" value="2,3-Dihydroxybiphenyl 1,2-Dioxygenase, domain 1"/>
    <property type="match status" value="1"/>
</dbReference>
<feature type="domain" description="VOC" evidence="1">
    <location>
        <begin position="2"/>
        <end position="112"/>
    </location>
</feature>
<dbReference type="InterPro" id="IPR037523">
    <property type="entry name" value="VOC_core"/>
</dbReference>